<dbReference type="Gene3D" id="3.10.129.10">
    <property type="entry name" value="Hotdog Thioesterase"/>
    <property type="match status" value="1"/>
</dbReference>
<keyword evidence="6" id="KW-0479">Metal-binding</keyword>
<keyword evidence="15" id="KW-0511">Multifunctional enzyme</keyword>
<dbReference type="GO" id="GO:0004316">
    <property type="term" value="F:3-oxoacyl-[acyl-carrier-protein] reductase (NADPH) activity"/>
    <property type="evidence" value="ECO:0007669"/>
    <property type="project" value="UniProtKB-EC"/>
</dbReference>
<evidence type="ECO:0000256" key="7">
    <source>
        <dbReference type="ARBA" id="ARBA00022801"/>
    </source>
</evidence>
<dbReference type="InterPro" id="IPR014030">
    <property type="entry name" value="Ketoacyl_synth_N"/>
</dbReference>
<dbReference type="Gene3D" id="6.20.240.10">
    <property type="match status" value="1"/>
</dbReference>
<keyword evidence="12" id="KW-0520">NAD</keyword>
<dbReference type="FunFam" id="1.20.930.70:FF:000001">
    <property type="entry name" value="Fatty acid synthase beta subunit dehydratase"/>
    <property type="match status" value="1"/>
</dbReference>
<evidence type="ECO:0000256" key="8">
    <source>
        <dbReference type="ARBA" id="ARBA00022842"/>
    </source>
</evidence>
<keyword evidence="8" id="KW-0460">Magnesium</keyword>
<dbReference type="GO" id="GO:0006633">
    <property type="term" value="P:fatty acid biosynthetic process"/>
    <property type="evidence" value="ECO:0007669"/>
    <property type="project" value="InterPro"/>
</dbReference>
<dbReference type="GO" id="GO:0008897">
    <property type="term" value="F:holo-[acyl-carrier-protein] synthase activity"/>
    <property type="evidence" value="ECO:0007669"/>
    <property type="project" value="InterPro"/>
</dbReference>
<dbReference type="SUPFAM" id="SSF52151">
    <property type="entry name" value="FabD/lysophospholipase-like"/>
    <property type="match status" value="2"/>
</dbReference>
<keyword evidence="24" id="KW-1185">Reference proteome</keyword>
<evidence type="ECO:0000256" key="10">
    <source>
        <dbReference type="ARBA" id="ARBA00023002"/>
    </source>
</evidence>
<dbReference type="InterPro" id="IPR014043">
    <property type="entry name" value="Acyl_transferase_dom"/>
</dbReference>
<dbReference type="GO" id="GO:0004318">
    <property type="term" value="F:enoyl-[acyl-carrier-protein] reductase (NADH) activity"/>
    <property type="evidence" value="ECO:0007669"/>
    <property type="project" value="InterPro"/>
</dbReference>
<keyword evidence="9" id="KW-0521">NADP</keyword>
<evidence type="ECO:0000256" key="5">
    <source>
        <dbReference type="ARBA" id="ARBA00022679"/>
    </source>
</evidence>
<keyword evidence="4" id="KW-0597">Phosphoprotein</keyword>
<dbReference type="InterPro" id="IPR041550">
    <property type="entry name" value="FASI_helical"/>
</dbReference>
<dbReference type="Gene3D" id="6.10.140.1400">
    <property type="match status" value="1"/>
</dbReference>
<dbReference type="FunFam" id="3.90.25.70:FF:000001">
    <property type="entry name" value="Fatty acid synthase subunit alpha"/>
    <property type="match status" value="1"/>
</dbReference>
<dbReference type="Pfam" id="PF00698">
    <property type="entry name" value="Acyl_transf_1"/>
    <property type="match status" value="1"/>
</dbReference>
<dbReference type="CDD" id="cd03447">
    <property type="entry name" value="FAS_MaoC"/>
    <property type="match status" value="1"/>
</dbReference>
<evidence type="ECO:0000256" key="6">
    <source>
        <dbReference type="ARBA" id="ARBA00022723"/>
    </source>
</evidence>
<dbReference type="FunFam" id="3.40.366.10:FF:000003">
    <property type="entry name" value="Fatty acid synthase subunit beta dehydratase"/>
    <property type="match status" value="1"/>
</dbReference>
<comment type="subunit">
    <text evidence="16">[Alpha(6)beta(6)] hexamers of two multifunctional subunits (alpha and beta).</text>
</comment>
<dbReference type="SUPFAM" id="SSF56214">
    <property type="entry name" value="4'-phosphopantetheinyl transferase"/>
    <property type="match status" value="1"/>
</dbReference>
<dbReference type="InterPro" id="IPR029069">
    <property type="entry name" value="HotDog_dom_sf"/>
</dbReference>
<dbReference type="SUPFAM" id="SSF54637">
    <property type="entry name" value="Thioesterase/thiol ester dehydrase-isomerase"/>
    <property type="match status" value="2"/>
</dbReference>
<dbReference type="CDD" id="cd08950">
    <property type="entry name" value="KR_fFAS_SDR_c_like"/>
    <property type="match status" value="1"/>
</dbReference>
<dbReference type="EMBL" id="KB445804">
    <property type="protein sequence ID" value="EMD33960.1"/>
    <property type="molecule type" value="Genomic_DNA"/>
</dbReference>
<dbReference type="PANTHER" id="PTHR10982:SF21">
    <property type="entry name" value="FATTY ACID SYNTHASE SUBUNIT BETA"/>
    <property type="match status" value="1"/>
</dbReference>
<evidence type="ECO:0000256" key="20">
    <source>
        <dbReference type="SAM" id="MobiDB-lite"/>
    </source>
</evidence>
<dbReference type="Pfam" id="PF08354">
    <property type="entry name" value="Fas1-AflB-like_hel"/>
    <property type="match status" value="1"/>
</dbReference>
<dbReference type="Gene3D" id="3.20.20.70">
    <property type="entry name" value="Aldolase class I"/>
    <property type="match status" value="2"/>
</dbReference>
<evidence type="ECO:0000256" key="1">
    <source>
        <dbReference type="ARBA" id="ARBA00007485"/>
    </source>
</evidence>
<evidence type="ECO:0000313" key="24">
    <source>
        <dbReference type="Proteomes" id="UP000016930"/>
    </source>
</evidence>
<dbReference type="Pfam" id="PF02801">
    <property type="entry name" value="Ketoacyl-synt_C"/>
    <property type="match status" value="1"/>
</dbReference>
<dbReference type="InterPro" id="IPR018201">
    <property type="entry name" value="Ketoacyl_synth_AS"/>
</dbReference>
<dbReference type="GO" id="GO:0004321">
    <property type="term" value="F:fatty-acyl-CoA synthase activity"/>
    <property type="evidence" value="ECO:0007669"/>
    <property type="project" value="UniProtKB-EC"/>
</dbReference>
<dbReference type="InterPro" id="IPR003965">
    <property type="entry name" value="Fatty_acid_synthase"/>
</dbReference>
<dbReference type="Gene3D" id="3.90.470.20">
    <property type="entry name" value="4'-phosphopantetheinyl transferase domain"/>
    <property type="match status" value="1"/>
</dbReference>
<evidence type="ECO:0000259" key="21">
    <source>
        <dbReference type="PROSITE" id="PS50075"/>
    </source>
</evidence>
<dbReference type="InterPro" id="IPR039569">
    <property type="entry name" value="FAS1-like_DH_region"/>
</dbReference>
<dbReference type="Pfam" id="PF00109">
    <property type="entry name" value="ketoacyl-synt"/>
    <property type="match status" value="1"/>
</dbReference>
<dbReference type="InterPro" id="IPR040899">
    <property type="entry name" value="Fas_alpha_ACP"/>
</dbReference>
<dbReference type="PROSITE" id="PS52004">
    <property type="entry name" value="KS3_2"/>
    <property type="match status" value="1"/>
</dbReference>
<dbReference type="HOGENOM" id="CLU_000114_2_0_1"/>
<keyword evidence="7" id="KW-0378">Hydrolase</keyword>
<dbReference type="GO" id="GO:0004312">
    <property type="term" value="F:fatty acid synthase activity"/>
    <property type="evidence" value="ECO:0007669"/>
    <property type="project" value="InterPro"/>
</dbReference>
<dbReference type="InterPro" id="IPR002539">
    <property type="entry name" value="MaoC-like_dom"/>
</dbReference>
<keyword evidence="2" id="KW-0596">Phosphopantetheine</keyword>
<dbReference type="InterPro" id="IPR050830">
    <property type="entry name" value="Fungal_FAS"/>
</dbReference>
<dbReference type="SUPFAM" id="SSF51735">
    <property type="entry name" value="NAD(P)-binding Rossmann-fold domains"/>
    <property type="match status" value="1"/>
</dbReference>
<feature type="region of interest" description="Disordered" evidence="20">
    <location>
        <begin position="2649"/>
        <end position="2671"/>
    </location>
</feature>
<comment type="catalytic activity">
    <reaction evidence="18">
        <text>a (3R)-hydroxyacyl-[ACP] + NADP(+) = a 3-oxoacyl-[ACP] + NADPH + H(+)</text>
        <dbReference type="Rhea" id="RHEA:17397"/>
        <dbReference type="Rhea" id="RHEA-COMP:9916"/>
        <dbReference type="Rhea" id="RHEA-COMP:9945"/>
        <dbReference type="ChEBI" id="CHEBI:15378"/>
        <dbReference type="ChEBI" id="CHEBI:57783"/>
        <dbReference type="ChEBI" id="CHEBI:58349"/>
        <dbReference type="ChEBI" id="CHEBI:78776"/>
        <dbReference type="ChEBI" id="CHEBI:78827"/>
        <dbReference type="EC" id="1.1.1.100"/>
    </reaction>
</comment>
<dbReference type="Proteomes" id="UP000016930">
    <property type="component" value="Unassembled WGS sequence"/>
</dbReference>
<keyword evidence="10" id="KW-0560">Oxidoreductase</keyword>
<dbReference type="Gene3D" id="6.10.60.10">
    <property type="match status" value="1"/>
</dbReference>
<dbReference type="FunFam" id="3.30.70.3330:FF:000001">
    <property type="entry name" value="Fatty acid synthase subunit beta dehydratase"/>
    <property type="match status" value="1"/>
</dbReference>
<organism evidence="23 24">
    <name type="scientific">Ceriporiopsis subvermispora (strain B)</name>
    <name type="common">White-rot fungus</name>
    <name type="synonym">Gelatoporia subvermispora</name>
    <dbReference type="NCBI Taxonomy" id="914234"/>
    <lineage>
        <taxon>Eukaryota</taxon>
        <taxon>Fungi</taxon>
        <taxon>Dikarya</taxon>
        <taxon>Basidiomycota</taxon>
        <taxon>Agaricomycotina</taxon>
        <taxon>Agaricomycetes</taxon>
        <taxon>Polyporales</taxon>
        <taxon>Gelatoporiaceae</taxon>
        <taxon>Gelatoporia</taxon>
    </lineage>
</organism>
<dbReference type="GO" id="GO:0019171">
    <property type="term" value="F:(3R)-hydroxyacyl-[acyl-carrier-protein] dehydratase activity"/>
    <property type="evidence" value="ECO:0007669"/>
    <property type="project" value="InterPro"/>
</dbReference>
<accession>M2QP85</accession>
<dbReference type="Pfam" id="PF13452">
    <property type="entry name" value="FAS1_DH_region"/>
    <property type="match status" value="1"/>
</dbReference>
<dbReference type="FunFam" id="3.20.20.70:FF:000078">
    <property type="entry name" value="Fatty acid synthase beta subunit dehydratase"/>
    <property type="match status" value="1"/>
</dbReference>
<comment type="catalytic activity">
    <reaction evidence="19">
        <text>a fatty acyl-[ACP] + malonyl-[ACP] + H(+) = a 3-oxoacyl-[ACP] + holo-[ACP] + CO2</text>
        <dbReference type="Rhea" id="RHEA:22836"/>
        <dbReference type="Rhea" id="RHEA-COMP:9623"/>
        <dbReference type="Rhea" id="RHEA-COMP:9685"/>
        <dbReference type="Rhea" id="RHEA-COMP:9916"/>
        <dbReference type="Rhea" id="RHEA-COMP:14125"/>
        <dbReference type="ChEBI" id="CHEBI:15378"/>
        <dbReference type="ChEBI" id="CHEBI:16526"/>
        <dbReference type="ChEBI" id="CHEBI:64479"/>
        <dbReference type="ChEBI" id="CHEBI:78449"/>
        <dbReference type="ChEBI" id="CHEBI:78776"/>
        <dbReference type="ChEBI" id="CHEBI:138651"/>
        <dbReference type="EC" id="2.3.1.41"/>
    </reaction>
</comment>
<dbReference type="PROSITE" id="PS50075">
    <property type="entry name" value="CARRIER"/>
    <property type="match status" value="1"/>
</dbReference>
<evidence type="ECO:0000256" key="16">
    <source>
        <dbReference type="ARBA" id="ARBA00033756"/>
    </source>
</evidence>
<dbReference type="Pfam" id="PF18325">
    <property type="entry name" value="Fas_alpha_ACP"/>
    <property type="match status" value="1"/>
</dbReference>
<dbReference type="InterPro" id="IPR047224">
    <property type="entry name" value="FAS_alpha_su_C"/>
</dbReference>
<evidence type="ECO:0000256" key="3">
    <source>
        <dbReference type="ARBA" id="ARBA00022516"/>
    </source>
</evidence>
<dbReference type="PANTHER" id="PTHR10982">
    <property type="entry name" value="MALONYL COA-ACYL CARRIER PROTEIN TRANSACYLASE"/>
    <property type="match status" value="1"/>
</dbReference>
<gene>
    <name evidence="23" type="ORF">CERSUDRAFT_141328</name>
</gene>
<evidence type="ECO:0000313" key="23">
    <source>
        <dbReference type="EMBL" id="EMD33960.1"/>
    </source>
</evidence>
<evidence type="ECO:0000256" key="17">
    <source>
        <dbReference type="ARBA" id="ARBA00048237"/>
    </source>
</evidence>
<keyword evidence="5" id="KW-0808">Transferase</keyword>
<dbReference type="GO" id="GO:0005835">
    <property type="term" value="C:fatty acid synthase complex"/>
    <property type="evidence" value="ECO:0007669"/>
    <property type="project" value="InterPro"/>
</dbReference>
<dbReference type="InterPro" id="IPR004568">
    <property type="entry name" value="Ppantetheine-prot_Trfase_dom"/>
</dbReference>
<dbReference type="InterPro" id="IPR037143">
    <property type="entry name" value="4-PPantetheinyl_Trfase_dom_sf"/>
</dbReference>
<dbReference type="Pfam" id="PF18314">
    <property type="entry name" value="FAS_I_H"/>
    <property type="match status" value="1"/>
</dbReference>
<dbReference type="InterPro" id="IPR014031">
    <property type="entry name" value="Ketoacyl_synth_C"/>
</dbReference>
<evidence type="ECO:0000256" key="4">
    <source>
        <dbReference type="ARBA" id="ARBA00022553"/>
    </source>
</evidence>
<evidence type="ECO:0000256" key="9">
    <source>
        <dbReference type="ARBA" id="ARBA00022857"/>
    </source>
</evidence>
<dbReference type="Pfam" id="PF01575">
    <property type="entry name" value="MaoC_dehydratas"/>
    <property type="match status" value="1"/>
</dbReference>
<dbReference type="Gene3D" id="3.30.1120.100">
    <property type="match status" value="1"/>
</dbReference>
<evidence type="ECO:0000256" key="14">
    <source>
        <dbReference type="ARBA" id="ARBA00023239"/>
    </source>
</evidence>
<keyword evidence="3" id="KW-0444">Lipid biosynthesis</keyword>
<dbReference type="InterPro" id="IPR040883">
    <property type="entry name" value="FAS_meander"/>
</dbReference>
<dbReference type="InterPro" id="IPR020841">
    <property type="entry name" value="PKS_Beta-ketoAc_synthase_dom"/>
</dbReference>
<evidence type="ECO:0000256" key="2">
    <source>
        <dbReference type="ARBA" id="ARBA00022450"/>
    </source>
</evidence>
<dbReference type="InterPro" id="IPR013565">
    <property type="entry name" value="Fas1/AflB-like_central"/>
</dbReference>
<dbReference type="InterPro" id="IPR041099">
    <property type="entry name" value="FAS1_N"/>
</dbReference>
<reference evidence="23 24" key="1">
    <citation type="journal article" date="2012" name="Proc. Natl. Acad. Sci. U.S.A.">
        <title>Comparative genomics of Ceriporiopsis subvermispora and Phanerochaete chrysosporium provide insight into selective ligninolysis.</title>
        <authorList>
            <person name="Fernandez-Fueyo E."/>
            <person name="Ruiz-Duenas F.J."/>
            <person name="Ferreira P."/>
            <person name="Floudas D."/>
            <person name="Hibbett D.S."/>
            <person name="Canessa P."/>
            <person name="Larrondo L.F."/>
            <person name="James T.Y."/>
            <person name="Seelenfreund D."/>
            <person name="Lobos S."/>
            <person name="Polanco R."/>
            <person name="Tello M."/>
            <person name="Honda Y."/>
            <person name="Watanabe T."/>
            <person name="Watanabe T."/>
            <person name="Ryu J.S."/>
            <person name="Kubicek C.P."/>
            <person name="Schmoll M."/>
            <person name="Gaskell J."/>
            <person name="Hammel K.E."/>
            <person name="St John F.J."/>
            <person name="Vanden Wymelenberg A."/>
            <person name="Sabat G."/>
            <person name="Splinter BonDurant S."/>
            <person name="Syed K."/>
            <person name="Yadav J.S."/>
            <person name="Doddapaneni H."/>
            <person name="Subramanian V."/>
            <person name="Lavin J.L."/>
            <person name="Oguiza J.A."/>
            <person name="Perez G."/>
            <person name="Pisabarro A.G."/>
            <person name="Ramirez L."/>
            <person name="Santoyo F."/>
            <person name="Master E."/>
            <person name="Coutinho P.M."/>
            <person name="Henrissat B."/>
            <person name="Lombard V."/>
            <person name="Magnuson J.K."/>
            <person name="Kuees U."/>
            <person name="Hori C."/>
            <person name="Igarashi K."/>
            <person name="Samejima M."/>
            <person name="Held B.W."/>
            <person name="Barry K.W."/>
            <person name="LaButti K.M."/>
            <person name="Lapidus A."/>
            <person name="Lindquist E.A."/>
            <person name="Lucas S.M."/>
            <person name="Riley R."/>
            <person name="Salamov A.A."/>
            <person name="Hoffmeister D."/>
            <person name="Schwenk D."/>
            <person name="Hadar Y."/>
            <person name="Yarden O."/>
            <person name="de Vries R.P."/>
            <person name="Wiebenga A."/>
            <person name="Stenlid J."/>
            <person name="Eastwood D."/>
            <person name="Grigoriev I.V."/>
            <person name="Berka R.M."/>
            <person name="Blanchette R.A."/>
            <person name="Kersten P."/>
            <person name="Martinez A.T."/>
            <person name="Vicuna R."/>
            <person name="Cullen D."/>
        </authorList>
    </citation>
    <scope>NUCLEOTIDE SEQUENCE [LARGE SCALE GENOMIC DNA]</scope>
    <source>
        <strain evidence="23 24">B</strain>
    </source>
</reference>
<dbReference type="GO" id="GO:0000287">
    <property type="term" value="F:magnesium ion binding"/>
    <property type="evidence" value="ECO:0007669"/>
    <property type="project" value="InterPro"/>
</dbReference>
<dbReference type="FunFam" id="3.90.470.20:FF:000005">
    <property type="entry name" value="Fatty acid synthase alpha subunit FasA"/>
    <property type="match status" value="1"/>
</dbReference>
<dbReference type="NCBIfam" id="TIGR00556">
    <property type="entry name" value="pantethn_trn"/>
    <property type="match status" value="1"/>
</dbReference>
<dbReference type="GO" id="GO:0004315">
    <property type="term" value="F:3-oxoacyl-[acyl-carrier-protein] synthase activity"/>
    <property type="evidence" value="ECO:0007669"/>
    <property type="project" value="UniProtKB-EC"/>
</dbReference>
<dbReference type="STRING" id="914234.M2QP85"/>
<dbReference type="InterPro" id="IPR016035">
    <property type="entry name" value="Acyl_Trfase/lysoPLipase"/>
</dbReference>
<comment type="catalytic activity">
    <reaction evidence="17">
        <text>acetyl-CoA + n malonyl-CoA + 2n NADPH + 4n H(+) = a long-chain-acyl-CoA + n CoA + n CO2 + 2n NADP(+).</text>
        <dbReference type="EC" id="2.3.1.86"/>
    </reaction>
</comment>
<dbReference type="Gene3D" id="3.40.47.10">
    <property type="match status" value="1"/>
</dbReference>
<keyword evidence="14" id="KW-0456">Lyase</keyword>
<evidence type="ECO:0000256" key="13">
    <source>
        <dbReference type="ARBA" id="ARBA00023098"/>
    </source>
</evidence>
<dbReference type="Gene3D" id="3.40.366.10">
    <property type="entry name" value="Malonyl-Coenzyme A Acyl Carrier Protein, domain 2"/>
    <property type="match status" value="3"/>
</dbReference>
<sequence length="3927" mass="432110">MASSTHGTATRPILIQSGPVRVYIPVSTQTEEWIAAETLRDDFTHSQKTQDAIDTTEQLENEVEATVELFARFLAFTAQKIQEDAAASDAYTAVLLRALQQFTKSYLSAQDIHTITAAHDTDARKTILSAYFRALATLEEHAVADIPYAPSSALLAAAARNDASIHAIFGGQGTNEVYFDELQTLYDTYKPYVASFLAKLTQDVLVPLAADVSASTFYPHGLDVISWLSGATPRPPVSYLASVPVSLPLIGLTQLTQYLVVCRVARLTPGELRSRLQGATGHSQGLVSAVCISASSSHESFLENSLKALRWLFFCGYRGQEAFPVLALEPSMIEDAIEGGEGAPSPMLSITGLALKDLEGHITKTNKHLPQNSQLQVSLHNGPRAFVVTGPARALYGLVTSLRKVRAPSGLDQSKTPFSQRKPVFSVRFLVVAVPYHSDYLKGVTDKMFEEDLKGQELWTPSELDIPVYHTENGSDLRSLDTSLTRALCDQIFTLPIQWTKATNFPETATHAVDFGPGGLSGIGPLTSRNLDGRGVRVIVVGDKTKGTAELFDAQNVKREDWWSRKFTPGLIKTNDGTIHLDTPFSRLLGKPPIMVAGMTPTTVRAGFVSAVLDAGYHVELAGGGHYNAAALRAKIAEIQEKIPVGVGITLNSLYINPRQFSFQLPLWQEMRREGLPIEGFCVAAGIPTTEKAAEIIEGLRNAGIKHVSFKPGSVDGIRQVVNIAAANPDFPIIMQWTGGRAGGHHSCEDFHQPILSTYSSIRQQPNISLVGGSGFGGADDIWPYLTGDWSVEKYGAQPMPFDGFLFASRVMVAKEAHTSPSVKDLIVAAKGVNDAQWEGTYQKETGGIITVRSELGEPIHKIANRAVKLWKEFDDTVFKLPKEKRAAWLTERRAEIIAKLNRDFAKPWFGWKKDGSVVEDIADMTYEEVVLRMVRLMYVAHEERWVDLSLRNLTGDWLRRVEERFAGGAKPSVLQSYNVLNKPQEFIEQFFKSYPLATEQLLASDDKAYFLTIAQRPGQKPVPFIPILDASFEVWFKKDSLWAAEDIEAVFDQDPQRVCILQGPVAVKHATKKDEPIKEMLDNITSLLVEKLVQRLYNGDVSKIPTVDYLGTRNPPLPVTIADTLGVQRSISGNQYTYSVGEKLPPLDLWLETLAGPQLNWAKALLNTKTIVQGTSYVDNPLRRVFAPRRGQKVVVETDGVAPVTMLVYGAARSHGVHKPDFKTVEVSFDSATKQINVTLFEDRRDISVPLHFRFVYKPSMGFAPIHEIAEDRNVRIKDFYWRLWFGDNESLPKINTRDTFTGLEVTIDASHIESFCAVVGNQGEAFKTARAEKVQAPMDFAIVTGWQAIMKAIFPVEIDGDLLKLVHLSNGFRLLPGAKPLEVGDVCKAEARIASVINSDAGKTVKVKGYVLRDGQRVIEVVSSFLYRGRFTDFENTFEFIEEPDYLVEVPNEAAVGVLQSKEWFEWDDESKPLQAGTKLFFRVKSEVTYRNKTCYKAVSVTGDIFVRDQIKALVKVGSVSFLQDDSRGNPVVAYLQRNGQPQGLTVPLASGGYAMTKSGSAVFQSPATNEPYSGVSGDFNPIHVNPYFSDFASLPGTITHGMWSSAATRRYVETVVAQGRPDRVVAYDVTFVGMVLPGDELNVKVSHVGMRDGNIVVKVETTNDRGEKVLEGTAEVAQPTTVYVFTGQGSQEPGMGMDLYNNSPAARAVWDAADEHLTAVYGFSIVEIVKDNPKEKTIHFGGIKGQAIRQRYMDMTYDTMDKDGNVKTLPLFGDINVRTQRYTFSHPAGLLFATQFAQIALVVTERSAFEDMRSKGLVQTDSAFAGHSLGEYSALASIADVLPISSLVDVVFYRGITMQRAVERDAENRSNYAMCAVNPSRISKTFNDAALREVVDDIAHRTGCLLEIVNFNVEGQQYVCAGELVALQTLTNVLNYLKLEKIDIAKLTEKFTVDQVKAMLGEIVDSCFTRAKDQQKAEGYIKLERGFATIPLPGIDVPFHSRYLWAGVMPFRAYLSKKINPAHLNPDTLVGKYVPNLVAKPFEVSKDYVQLIYDQTLSPRLDKVLRKWDQENWGSAEQRQKLAYVILVELLAYQFASPVRWIETQDILFTHYDFERFIEIGPSPTLTGMASRTLKAKYEAQDDSVSHLRTILCHAKNTKEVYYQFEDEPEAASAEPAEAETQASTPIAAAPVAAAAPVPAASASPAASVEDVPLKAVDILAVIVAQKLKKQLNEIPLSKSVKDLVGGKSTLQNEILGDLQLEFSAAPEKGEELPLEELGSALSVGFSGSLGKYTSGLVSRLIGGKMPGGFNLSAIKSYLSKTWGLGSSRADAVLLLATTMEPAKRLGSETEAKSWLDGVVASYAQRSGISLSAGGAGGASGGASGGPTINSEEFLKFKADQDQFAAQQIELYMRYLGRDSRAGEIKHDAEKANVAALQAKLDAISKEHGDTYVDGIQPVFDVLKARHFDSSWNWVRQDALLMFYDIIFGRLTTVDREITARCIAIMNRADPELVTYMQSYIDRCDPNRGETYRLAKQFGQQLIDNCREVVGQPPLYKDVTFPTAPHTEVTAKGDIVYSEVVRENVRKLEAYVEEMASGDTITPPANIQKIQEDVLKLWNVVKTQPEISEEQKNRIKALYEGVVRSLRKRPESRPRHSGPRKRRSSSQFLRPQISGVTTSVTADKVPLLHLKRKVGTNWEYSSNLTSVYLDILHEIATSGTTFKDKNALCTGVGKGSIGVEIVKGLLSGGAHVVITTSRYSRATVEYYQGIFQQFGSKGSALTVVPFNQGSKQDVEALVDYVYSTLGLDLDYILPFAAVPENGREIDGIDDKSELAHRIMLVNLLRLLGAVKNKKASRQFVTRPTQVILPLSPNHGLFGNDGLYSESKISLETLFNRWNSESWGEYLCLAGAVIGWTRGTGLMDATNMVAHEVEGYGVRTFSAKEMAFNILGLMHPLLFSITQVEPIWADLNGGMDRLPDLAEITTRIRTSLNKKSELRRAIARDNAADFKVVNGVEAERVLQTVDVTPRANLRFEYPQLESVESLADVSKLRGMIDLEKVIVVTGFAEVGPWGSSRTRWEMEARGEFTLEGCIEMAWMMGYIKHFDGRLKDGSLYVGWVDAKSGEPVDDKDVLSRYEKDILSHAGVRLIEPDLFRGYDPKKKVFQQEIELVQNLEPFEVAEADAEKFKKEHGDKCDIWEGEGGQWFVKFKKGARVMIPKAFKFNRLVAGQIPTGWEAGRYGIPADIIAQTDRTSLWALVCAAEALNMSGITDPYELYKHMHPSEVGSSIGSGMGGMESLAQMFKDRRDEKEVQNDILQETFINTTAGWVNLLLLSSSGPIKIPVGACATALQSIEIACDTLLSGKAKVMLAGGFDDLSEEGSYEFGNMKATSNSETEFAMGREPTEMSRPTTTTRSGFMEAQGTGVHVLMNAKTALELGCPIRGIVGFTSTSTDKAGRSVPAPGRGALSIARQVPSDHPLPMLDVEYRSRQLAFRRRQISQWLENEQQQLREELDFRKSRGEAVSDDYVASRVADIEQEAARQEKDALASYGMLEGIDPRVAPLRRALAVWGLTADDIGVLSIHGTSTKANEANETHIWNDVLTAISRTPGNAVPVMAQKSLCGHSKGGSAAWQLAGLLQSVYTGIVPGNRNADNVDADFKKYTYLMFPSKTIHTDGVRAGLMSSFGFGQVGGTCMVLHPRYVLGALEPSVYEAYKARNAVRARLSYKAMSEMMVANNLVRIKDAPPYTKDLEAAVLMNPLARASYNPKTGSYEFTAKQASKRVLDTANFKTFTEVLSHKEATTGVGVDQELISSVPSWNPTFVSRNFTDAEIAYCRSQPLPAASFAARWVGKEAVFKSLGVSSKGAAAPMKNIEILPDESGVPTVTLHGDAKAAAESRGVTKVHLSLSHSETVAIAFAQATSS</sequence>
<name>M2QP85_CERS8</name>
<evidence type="ECO:0000259" key="22">
    <source>
        <dbReference type="PROSITE" id="PS52004"/>
    </source>
</evidence>
<dbReference type="Gene3D" id="2.40.128.700">
    <property type="match status" value="1"/>
</dbReference>
<dbReference type="FunFam" id="3.30.1120.100:FF:000001">
    <property type="entry name" value="Fatty acid synthase beta subunit dehydratase"/>
    <property type="match status" value="1"/>
</dbReference>
<proteinExistence type="inferred from homology"/>
<dbReference type="GO" id="GO:0016787">
    <property type="term" value="F:hydrolase activity"/>
    <property type="evidence" value="ECO:0007669"/>
    <property type="project" value="UniProtKB-KW"/>
</dbReference>
<dbReference type="InterPro" id="IPR013785">
    <property type="entry name" value="Aldolase_TIM"/>
</dbReference>
<dbReference type="PRINTS" id="PR01483">
    <property type="entry name" value="FASYNTHASE"/>
</dbReference>
<dbReference type="OrthoDB" id="4251012at2759"/>
<dbReference type="Gene3D" id="6.10.250.1930">
    <property type="match status" value="1"/>
</dbReference>
<protein>
    <submittedName>
        <fullName evidence="23">Uncharacterized protein</fullName>
    </submittedName>
</protein>
<dbReference type="SMART" id="SM00827">
    <property type="entry name" value="PKS_AT"/>
    <property type="match status" value="1"/>
</dbReference>
<dbReference type="Gene3D" id="3.90.25.70">
    <property type="match status" value="1"/>
</dbReference>
<dbReference type="FunFam" id="3.30.70.2490:FF:000001">
    <property type="entry name" value="Fatty acid synthase subunit alpha"/>
    <property type="match status" value="1"/>
</dbReference>
<dbReference type="Gene3D" id="3.40.50.720">
    <property type="entry name" value="NAD(P)-binding Rossmann-like Domain"/>
    <property type="match status" value="1"/>
</dbReference>
<dbReference type="SUPFAM" id="SSF53901">
    <property type="entry name" value="Thiolase-like"/>
    <property type="match status" value="2"/>
</dbReference>
<dbReference type="Pfam" id="PF16073">
    <property type="entry name" value="SAT"/>
    <property type="match status" value="1"/>
</dbReference>
<dbReference type="Gene3D" id="1.20.930.70">
    <property type="match status" value="1"/>
</dbReference>
<evidence type="ECO:0000256" key="12">
    <source>
        <dbReference type="ARBA" id="ARBA00023027"/>
    </source>
</evidence>
<dbReference type="Gene3D" id="3.30.70.2490">
    <property type="match status" value="1"/>
</dbReference>
<dbReference type="PROSITE" id="PS00606">
    <property type="entry name" value="KS3_1"/>
    <property type="match status" value="1"/>
</dbReference>
<dbReference type="Pfam" id="PF17828">
    <property type="entry name" value="FAS_N"/>
    <property type="match status" value="1"/>
</dbReference>
<feature type="domain" description="Carrier" evidence="21">
    <location>
        <begin position="2214"/>
        <end position="2292"/>
    </location>
</feature>
<dbReference type="InterPro" id="IPR008278">
    <property type="entry name" value="4-PPantetheinyl_Trfase_dom"/>
</dbReference>
<dbReference type="Pfam" id="PF01648">
    <property type="entry name" value="ACPS"/>
    <property type="match status" value="1"/>
</dbReference>
<dbReference type="InterPro" id="IPR009081">
    <property type="entry name" value="PP-bd_ACP"/>
</dbReference>
<evidence type="ECO:0000256" key="18">
    <source>
        <dbReference type="ARBA" id="ARBA00048508"/>
    </source>
</evidence>
<dbReference type="InterPro" id="IPR032088">
    <property type="entry name" value="SAT"/>
</dbReference>
<dbReference type="FunFam" id="3.40.366.10:FF:000006">
    <property type="entry name" value="Fatty acid synthase beta subunit dehydratase"/>
    <property type="match status" value="1"/>
</dbReference>
<evidence type="ECO:0000256" key="19">
    <source>
        <dbReference type="ARBA" id="ARBA00049541"/>
    </source>
</evidence>
<keyword evidence="13" id="KW-0443">Lipid metabolism</keyword>
<dbReference type="InterPro" id="IPR036291">
    <property type="entry name" value="NAD(P)-bd_dom_sf"/>
</dbReference>
<feature type="compositionally biased region" description="Basic residues" evidence="20">
    <location>
        <begin position="2658"/>
        <end position="2667"/>
    </location>
</feature>
<dbReference type="InterPro" id="IPR001227">
    <property type="entry name" value="Ac_transferase_dom_sf"/>
</dbReference>
<keyword evidence="11" id="KW-0843">Virulence</keyword>
<evidence type="ECO:0000256" key="15">
    <source>
        <dbReference type="ARBA" id="ARBA00023268"/>
    </source>
</evidence>
<evidence type="ECO:0000256" key="11">
    <source>
        <dbReference type="ARBA" id="ARBA00023026"/>
    </source>
</evidence>
<dbReference type="SUPFAM" id="SSF51412">
    <property type="entry name" value="Inosine monophosphate dehydrogenase (IMPDH)"/>
    <property type="match status" value="1"/>
</dbReference>
<dbReference type="CDD" id="cd00828">
    <property type="entry name" value="elong_cond_enzymes"/>
    <property type="match status" value="1"/>
</dbReference>
<dbReference type="Gene3D" id="1.20.1050.120">
    <property type="match status" value="1"/>
</dbReference>
<dbReference type="Gene3D" id="3.30.70.3330">
    <property type="match status" value="1"/>
</dbReference>
<dbReference type="Pfam" id="PF22235">
    <property type="entry name" value="FAS1_thioest_ins"/>
    <property type="match status" value="1"/>
</dbReference>
<feature type="domain" description="Ketosynthase family 3 (KS3)" evidence="22">
    <location>
        <begin position="3168"/>
        <end position="3702"/>
    </location>
</feature>
<dbReference type="Gene3D" id="6.10.140.1410">
    <property type="match status" value="1"/>
</dbReference>
<comment type="similarity">
    <text evidence="1">Belongs to the thiolase-like superfamily. Fungal fatty acid synthetase subunit alpha family.</text>
</comment>
<dbReference type="InterPro" id="IPR016039">
    <property type="entry name" value="Thiolase-like"/>
</dbReference>
<dbReference type="Pfam" id="PF17951">
    <property type="entry name" value="FAS_meander"/>
    <property type="match status" value="1"/>
</dbReference>